<name>A0A2X3HG32_KLEPN</name>
<protein>
    <submittedName>
        <fullName evidence="1">Uncharacterized protein</fullName>
    </submittedName>
</protein>
<sequence>MIGAHFQLDAAVEVAIQRAVGAAAAWPGAGDGVDLNLTADGIILQRAFRRGAEQGESLSCIKNMYGLGLLFFSTS</sequence>
<reference evidence="1 2" key="1">
    <citation type="submission" date="2018-06" db="EMBL/GenBank/DDBJ databases">
        <authorList>
            <consortium name="Pathogen Informatics"/>
            <person name="Doyle S."/>
        </authorList>
    </citation>
    <scope>NUCLEOTIDE SEQUENCE [LARGE SCALE GENOMIC DNA]</scope>
    <source>
        <strain evidence="1 2">NCTC9601</strain>
    </source>
</reference>
<dbReference type="AlphaFoldDB" id="A0A2X3HG32"/>
<evidence type="ECO:0000313" key="2">
    <source>
        <dbReference type="Proteomes" id="UP000251123"/>
    </source>
</evidence>
<proteinExistence type="predicted"/>
<accession>A0A2X3HG32</accession>
<gene>
    <name evidence="1" type="ORF">NCTC9601_06743</name>
</gene>
<evidence type="ECO:0000313" key="1">
    <source>
        <dbReference type="EMBL" id="SQC71577.1"/>
    </source>
</evidence>
<organism evidence="1 2">
    <name type="scientific">Klebsiella pneumoniae</name>
    <dbReference type="NCBI Taxonomy" id="573"/>
    <lineage>
        <taxon>Bacteria</taxon>
        <taxon>Pseudomonadati</taxon>
        <taxon>Pseudomonadota</taxon>
        <taxon>Gammaproteobacteria</taxon>
        <taxon>Enterobacterales</taxon>
        <taxon>Enterobacteriaceae</taxon>
        <taxon>Klebsiella/Raoultella group</taxon>
        <taxon>Klebsiella</taxon>
        <taxon>Klebsiella pneumoniae complex</taxon>
    </lineage>
</organism>
<dbReference type="EMBL" id="UASN01000024">
    <property type="protein sequence ID" value="SQC71577.1"/>
    <property type="molecule type" value="Genomic_DNA"/>
</dbReference>
<dbReference type="Proteomes" id="UP000251123">
    <property type="component" value="Unassembled WGS sequence"/>
</dbReference>